<evidence type="ECO:0000256" key="1">
    <source>
        <dbReference type="SAM" id="MobiDB-lite"/>
    </source>
</evidence>
<reference evidence="2 3" key="1">
    <citation type="submission" date="2023-07" db="EMBL/GenBank/DDBJ databases">
        <title>Sequencing the genomes of 1000 actinobacteria strains.</title>
        <authorList>
            <person name="Klenk H.-P."/>
        </authorList>
    </citation>
    <scope>NUCLEOTIDE SEQUENCE [LARGE SCALE GENOMIC DNA]</scope>
    <source>
        <strain evidence="2 3">GD13</strain>
    </source>
</reference>
<comment type="caution">
    <text evidence="2">The sequence shown here is derived from an EMBL/GenBank/DDBJ whole genome shotgun (WGS) entry which is preliminary data.</text>
</comment>
<sequence>MMRSDARKRLDGQKKAEPDADEREALIDVLVMTPMADHIGTDIAPVERTADAVLAAGYSRTPDAHLAAAKAEGAAEALEEAAASVDLSAYYDPSPAGRVSTSCHLAENATRDFLRARAARLREQGGE</sequence>
<name>A0ABT9NKU4_9ACTN</name>
<keyword evidence="3" id="KW-1185">Reference proteome</keyword>
<dbReference type="EMBL" id="JAUSQM010000001">
    <property type="protein sequence ID" value="MDP9820460.1"/>
    <property type="molecule type" value="Genomic_DNA"/>
</dbReference>
<organism evidence="2 3">
    <name type="scientific">Nocardioides massiliensis</name>
    <dbReference type="NCBI Taxonomy" id="1325935"/>
    <lineage>
        <taxon>Bacteria</taxon>
        <taxon>Bacillati</taxon>
        <taxon>Actinomycetota</taxon>
        <taxon>Actinomycetes</taxon>
        <taxon>Propionibacteriales</taxon>
        <taxon>Nocardioidaceae</taxon>
        <taxon>Nocardioides</taxon>
    </lineage>
</organism>
<dbReference type="RefSeq" id="WP_068116881.1">
    <property type="nucleotide sequence ID" value="NZ_CCXJ01000051.1"/>
</dbReference>
<protein>
    <submittedName>
        <fullName evidence="2">Uncharacterized protein</fullName>
    </submittedName>
</protein>
<evidence type="ECO:0000313" key="2">
    <source>
        <dbReference type="EMBL" id="MDP9820460.1"/>
    </source>
</evidence>
<feature type="region of interest" description="Disordered" evidence="1">
    <location>
        <begin position="1"/>
        <end position="22"/>
    </location>
</feature>
<gene>
    <name evidence="2" type="ORF">J2S59_000269</name>
</gene>
<accession>A0ABT9NKU4</accession>
<proteinExistence type="predicted"/>
<evidence type="ECO:0000313" key="3">
    <source>
        <dbReference type="Proteomes" id="UP001240447"/>
    </source>
</evidence>
<dbReference type="Proteomes" id="UP001240447">
    <property type="component" value="Unassembled WGS sequence"/>
</dbReference>